<evidence type="ECO:0000256" key="11">
    <source>
        <dbReference type="ARBA" id="ARBA00055987"/>
    </source>
</evidence>
<dbReference type="Pfam" id="PF00538">
    <property type="entry name" value="Linker_histone"/>
    <property type="match status" value="1"/>
</dbReference>
<comment type="function">
    <text evidence="11">DNA-binding protein that may be implicated in chromatin remodeling and/or transcriptional regulation during spermiogenesis, the process of spermatid maturation into spermatozoa.</text>
</comment>
<evidence type="ECO:0000256" key="8">
    <source>
        <dbReference type="ARBA" id="ARBA00023125"/>
    </source>
</evidence>
<evidence type="ECO:0000313" key="14">
    <source>
        <dbReference type="Ensembl" id="ENSSSUP00005022248.1"/>
    </source>
</evidence>
<keyword evidence="2" id="KW-0217">Developmental protein</keyword>
<accession>A0A673U9T7</accession>
<dbReference type="FunFam" id="1.10.10.10:FF:000724">
    <property type="entry name" value="Histone H1-like protein in spermatids 1"/>
    <property type="match status" value="1"/>
</dbReference>
<evidence type="ECO:0000256" key="3">
    <source>
        <dbReference type="ARBA" id="ARBA00022553"/>
    </source>
</evidence>
<feature type="compositionally biased region" description="Low complexity" evidence="12">
    <location>
        <begin position="1"/>
        <end position="21"/>
    </location>
</feature>
<dbReference type="PROSITE" id="PS51504">
    <property type="entry name" value="H15"/>
    <property type="match status" value="1"/>
</dbReference>
<feature type="compositionally biased region" description="Low complexity" evidence="12">
    <location>
        <begin position="122"/>
        <end position="131"/>
    </location>
</feature>
<feature type="region of interest" description="Disordered" evidence="12">
    <location>
        <begin position="118"/>
        <end position="166"/>
    </location>
</feature>
<evidence type="ECO:0000256" key="2">
    <source>
        <dbReference type="ARBA" id="ARBA00022473"/>
    </source>
</evidence>
<organism evidence="14 15">
    <name type="scientific">Suricata suricatta</name>
    <name type="common">Meerkat</name>
    <dbReference type="NCBI Taxonomy" id="37032"/>
    <lineage>
        <taxon>Eukaryota</taxon>
        <taxon>Metazoa</taxon>
        <taxon>Chordata</taxon>
        <taxon>Craniata</taxon>
        <taxon>Vertebrata</taxon>
        <taxon>Euteleostomi</taxon>
        <taxon>Mammalia</taxon>
        <taxon>Eutheria</taxon>
        <taxon>Laurasiatheria</taxon>
        <taxon>Carnivora</taxon>
        <taxon>Feliformia</taxon>
        <taxon>Herpestidae</taxon>
        <taxon>Suricata</taxon>
    </lineage>
</organism>
<evidence type="ECO:0000256" key="5">
    <source>
        <dbReference type="ARBA" id="ARBA00022853"/>
    </source>
</evidence>
<feature type="compositionally biased region" description="Basic residues" evidence="12">
    <location>
        <begin position="147"/>
        <end position="166"/>
    </location>
</feature>
<dbReference type="InterPro" id="IPR036390">
    <property type="entry name" value="WH_DNA-bd_sf"/>
</dbReference>
<dbReference type="Ensembl" id="ENSSSUT00005025493.1">
    <property type="protein sequence ID" value="ENSSSUP00005022248.1"/>
    <property type="gene ID" value="ENSSSUG00005014512.1"/>
</dbReference>
<keyword evidence="9" id="KW-0804">Transcription</keyword>
<evidence type="ECO:0000256" key="12">
    <source>
        <dbReference type="SAM" id="MobiDB-lite"/>
    </source>
</evidence>
<keyword evidence="15" id="KW-1185">Reference proteome</keyword>
<evidence type="ECO:0000256" key="6">
    <source>
        <dbReference type="ARBA" id="ARBA00022871"/>
    </source>
</evidence>
<dbReference type="GO" id="GO:0000786">
    <property type="term" value="C:nucleosome"/>
    <property type="evidence" value="ECO:0007669"/>
    <property type="project" value="InterPro"/>
</dbReference>
<keyword evidence="3" id="KW-0597">Phosphoprotein</keyword>
<evidence type="ECO:0000313" key="15">
    <source>
        <dbReference type="Proteomes" id="UP000472268"/>
    </source>
</evidence>
<dbReference type="InterPro" id="IPR036388">
    <property type="entry name" value="WH-like_DNA-bd_sf"/>
</dbReference>
<dbReference type="GO" id="GO:0006334">
    <property type="term" value="P:nucleosome assembly"/>
    <property type="evidence" value="ECO:0007669"/>
    <property type="project" value="InterPro"/>
</dbReference>
<reference evidence="14" key="2">
    <citation type="submission" date="2025-08" db="UniProtKB">
        <authorList>
            <consortium name="Ensembl"/>
        </authorList>
    </citation>
    <scope>IDENTIFICATION</scope>
</reference>
<dbReference type="OMA" id="NMTRNAW"/>
<keyword evidence="5" id="KW-0156">Chromatin regulator</keyword>
<dbReference type="GO" id="GO:0007283">
    <property type="term" value="P:spermatogenesis"/>
    <property type="evidence" value="ECO:0007669"/>
    <property type="project" value="UniProtKB-KW"/>
</dbReference>
<keyword evidence="4" id="KW-0221">Differentiation</keyword>
<evidence type="ECO:0000259" key="13">
    <source>
        <dbReference type="PROSITE" id="PS51504"/>
    </source>
</evidence>
<keyword evidence="10" id="KW-0539">Nucleus</keyword>
<evidence type="ECO:0000256" key="10">
    <source>
        <dbReference type="ARBA" id="ARBA00023242"/>
    </source>
</evidence>
<dbReference type="Gene3D" id="1.10.10.10">
    <property type="entry name" value="Winged helix-like DNA-binding domain superfamily/Winged helix DNA-binding domain"/>
    <property type="match status" value="1"/>
</dbReference>
<dbReference type="InterPro" id="IPR005818">
    <property type="entry name" value="Histone_H1/H5_H15"/>
</dbReference>
<dbReference type="GO" id="GO:0030154">
    <property type="term" value="P:cell differentiation"/>
    <property type="evidence" value="ECO:0007669"/>
    <property type="project" value="UniProtKB-KW"/>
</dbReference>
<feature type="domain" description="H15" evidence="13">
    <location>
        <begin position="38"/>
        <end position="111"/>
    </location>
</feature>
<dbReference type="SUPFAM" id="SSF46785">
    <property type="entry name" value="Winged helix' DNA-binding domain"/>
    <property type="match status" value="1"/>
</dbReference>
<reference evidence="14" key="3">
    <citation type="submission" date="2025-09" db="UniProtKB">
        <authorList>
            <consortium name="Ensembl"/>
        </authorList>
    </citation>
    <scope>IDENTIFICATION</scope>
</reference>
<dbReference type="GO" id="GO:0030261">
    <property type="term" value="P:chromosome condensation"/>
    <property type="evidence" value="ECO:0007669"/>
    <property type="project" value="UniProtKB-ARBA"/>
</dbReference>
<evidence type="ECO:0000256" key="7">
    <source>
        <dbReference type="ARBA" id="ARBA00023015"/>
    </source>
</evidence>
<keyword evidence="1" id="KW-0158">Chromosome</keyword>
<dbReference type="SMART" id="SM00526">
    <property type="entry name" value="H15"/>
    <property type="match status" value="1"/>
</dbReference>
<evidence type="ECO:0000256" key="9">
    <source>
        <dbReference type="ARBA" id="ARBA00023163"/>
    </source>
</evidence>
<sequence>ITLLLPAPEAQGAGQQASPSGTPSERETRCRASPNGHRKPSMSKVILGVVADKGAHSRVTLATLKKAIATTGYNVTRNAWRLKRVLKGLVDKGVLKQVTGKGALGSFCIGKKHDSKVKFKSQSRGQSGLRRSGQRRSGQRGLLSGSQKRHKRLNKRVRRVARGRRN</sequence>
<dbReference type="GO" id="GO:0003677">
    <property type="term" value="F:DNA binding"/>
    <property type="evidence" value="ECO:0007669"/>
    <property type="project" value="UniProtKB-KW"/>
</dbReference>
<dbReference type="AlphaFoldDB" id="A0A673U9T7"/>
<keyword evidence="7" id="KW-0805">Transcription regulation</keyword>
<reference evidence="14 15" key="1">
    <citation type="submission" date="2019-05" db="EMBL/GenBank/DDBJ databases">
        <title>A Chromosome-scale Meerkat (S. suricatta) Genome Assembly.</title>
        <authorList>
            <person name="Dudchenko O."/>
            <person name="Lieberman Aiden E."/>
            <person name="Tung J."/>
            <person name="Barreiro L.B."/>
            <person name="Clutton-Brock T.H."/>
        </authorList>
    </citation>
    <scope>NUCLEOTIDE SEQUENCE [LARGE SCALE GENOMIC DNA]</scope>
</reference>
<name>A0A673U9T7_SURSU</name>
<evidence type="ECO:0000256" key="1">
    <source>
        <dbReference type="ARBA" id="ARBA00022454"/>
    </source>
</evidence>
<keyword evidence="8" id="KW-0238">DNA-binding</keyword>
<evidence type="ECO:0000256" key="4">
    <source>
        <dbReference type="ARBA" id="ARBA00022782"/>
    </source>
</evidence>
<keyword evidence="6" id="KW-0744">Spermatogenesis</keyword>
<dbReference type="Proteomes" id="UP000472268">
    <property type="component" value="Chromosome 17"/>
</dbReference>
<proteinExistence type="predicted"/>
<feature type="region of interest" description="Disordered" evidence="12">
    <location>
        <begin position="1"/>
        <end position="40"/>
    </location>
</feature>
<protein>
    <recommendedName>
        <fullName evidence="13">H15 domain-containing protein</fullName>
    </recommendedName>
</protein>